<dbReference type="PROSITE" id="PS51335">
    <property type="entry name" value="ELMO"/>
    <property type="match status" value="1"/>
</dbReference>
<dbReference type="GO" id="GO:0048870">
    <property type="term" value="P:cell motility"/>
    <property type="evidence" value="ECO:0007669"/>
    <property type="project" value="TreeGrafter"/>
</dbReference>
<evidence type="ECO:0000259" key="5">
    <source>
        <dbReference type="PROSITE" id="PS51335"/>
    </source>
</evidence>
<dbReference type="GO" id="GO:0017124">
    <property type="term" value="F:SH3 domain binding"/>
    <property type="evidence" value="ECO:0007669"/>
    <property type="project" value="UniProtKB-KW"/>
</dbReference>
<evidence type="ECO:0000256" key="4">
    <source>
        <dbReference type="ARBA" id="ARBA00024863"/>
    </source>
</evidence>
<dbReference type="InterPro" id="IPR016024">
    <property type="entry name" value="ARM-type_fold"/>
</dbReference>
<dbReference type="GO" id="GO:0007015">
    <property type="term" value="P:actin filament organization"/>
    <property type="evidence" value="ECO:0007669"/>
    <property type="project" value="TreeGrafter"/>
</dbReference>
<sequence length="804" mass="91141">MDDRDSTIIPPARTTGNGGIKTTVTYGLNRIDFTFDMSQSVASNIKDLWSHFNLAQSGPPSNFCLRLFDTEEHITDENVRKRIDDGITLKLTWSPAITARDLADDLDSTSEQTLKKATFALQKYIKEPDFVEEFLARKGGPKLQKIVETTQGNTLAYALSSLQNLMDNDYGWDTFSREFISTLVNIIVKQNLVNICRPATSCIIKLVVADKTSTGSVRCYGYPVVEEAISVQPALLHTLCQRLNATDYSLQLYSMSLINCLFRYASPDRKRSEFFRTLDMLNIRAIVVRLMNAMNARPGEELAAQLVEFQRLFIQEMNRRKRTPVDPNQGVHERILGELWRDLGAPAYNDGSKWKLLGFNTENVKKEFSRVGVLGLELLQSAVKRDRDYHAKFIHDQLARPVERRCPWGRAQIESIEVLCDYWEISSGYTTSTSYQPLLLSFEAVQAITFRCFVRLWAEMEAQSTGDDANRVAAVVRSQLWWCLGRIKRTEKDALNMFEKSMLETPYSVVRERQVRELENADDLSSKAIVRTLRDRLSAESYQFIKQQRIGCLIAGAWFPIFREKGRDKKMMRFYRLSPNRQYLHYGDFTEGFDRKPSIEELPERVDMSLATDILRGNASPVFSSKRNASEDLELCFSLVSSTSSSDGVANTSHTTQTLGDFGCGTPDRCSEWADGFAMLLDKNIMTQPTSELIRELVEIAVQVALLDLTGEGCLPNASTVSQIEVPELPRNMEFWFDGRTPSYVAARATSGVFRSSVPRVPSISPLDTSLSQLMEKTFEKQIMSSGPDSAGYLDFVDSYQERQ</sequence>
<comment type="function">
    <text evidence="4">Involved in cytoskeletal rearrangements required for phagocytosis of apoptotic cells and cell motility. Acts in association with DOCK1 and CRK. Was initially proposed to be required in complex with DOCK1 to activate Rac Rho small GTPases. May enhance the guanine nucleotide exchange factor (GEF) activity of DOCK1.</text>
</comment>
<dbReference type="InterPro" id="IPR006816">
    <property type="entry name" value="ELMO_dom"/>
</dbReference>
<evidence type="ECO:0000313" key="7">
    <source>
        <dbReference type="Proteomes" id="UP000319731"/>
    </source>
</evidence>
<dbReference type="InterPro" id="IPR024574">
    <property type="entry name" value="ELMO_ARM"/>
</dbReference>
<dbReference type="SUPFAM" id="SSF48371">
    <property type="entry name" value="ARM repeat"/>
    <property type="match status" value="1"/>
</dbReference>
<dbReference type="OrthoDB" id="28413at2759"/>
<dbReference type="Pfam" id="PF11841">
    <property type="entry name" value="ELMO_ARM"/>
    <property type="match status" value="1"/>
</dbReference>
<feature type="domain" description="ELMO" evidence="5">
    <location>
        <begin position="331"/>
        <end position="484"/>
    </location>
</feature>
<keyword evidence="7" id="KW-1185">Reference proteome</keyword>
<dbReference type="GeneID" id="42003465"/>
<dbReference type="GO" id="GO:0005886">
    <property type="term" value="C:plasma membrane"/>
    <property type="evidence" value="ECO:0007669"/>
    <property type="project" value="TreeGrafter"/>
</dbReference>
<dbReference type="Gene3D" id="2.30.29.30">
    <property type="entry name" value="Pleckstrin-homology domain (PH domain)/Phosphotyrosine-binding domain (PTB)"/>
    <property type="match status" value="1"/>
</dbReference>
<dbReference type="InterPro" id="IPR050868">
    <property type="entry name" value="ELMO_domain-containing"/>
</dbReference>
<keyword evidence="3" id="KW-0729">SH3-binding</keyword>
<dbReference type="Proteomes" id="UP000319731">
    <property type="component" value="Unassembled WGS sequence"/>
</dbReference>
<dbReference type="PANTHER" id="PTHR12771:SF56">
    <property type="entry name" value="CED-12"/>
    <property type="match status" value="1"/>
</dbReference>
<reference evidence="6 7" key="1">
    <citation type="journal article" date="2019" name="Sci. Rep.">
        <title>Comparative genomics of chytrid fungi reveal insights into the obligate biotrophic and pathogenic lifestyle of Synchytrium endobioticum.</title>
        <authorList>
            <person name="van de Vossenberg B.T.L.H."/>
            <person name="Warris S."/>
            <person name="Nguyen H.D.T."/>
            <person name="van Gent-Pelzer M.P.E."/>
            <person name="Joly D.L."/>
            <person name="van de Geest H.C."/>
            <person name="Bonants P.J.M."/>
            <person name="Smith D.S."/>
            <person name="Levesque C.A."/>
            <person name="van der Lee T.A.J."/>
        </authorList>
    </citation>
    <scope>NUCLEOTIDE SEQUENCE [LARGE SCALE GENOMIC DNA]</scope>
    <source>
        <strain evidence="6 7">JEL517</strain>
    </source>
</reference>
<dbReference type="InterPro" id="IPR011993">
    <property type="entry name" value="PH-like_dom_sf"/>
</dbReference>
<proteinExistence type="predicted"/>
<evidence type="ECO:0000256" key="1">
    <source>
        <dbReference type="ARBA" id="ARBA00022703"/>
    </source>
</evidence>
<dbReference type="InterPro" id="IPR001849">
    <property type="entry name" value="PH_domain"/>
</dbReference>
<evidence type="ECO:0000256" key="3">
    <source>
        <dbReference type="ARBA" id="ARBA00023036"/>
    </source>
</evidence>
<comment type="caution">
    <text evidence="6">The sequence shown here is derived from an EMBL/GenBank/DDBJ whole genome shotgun (WGS) entry which is preliminary data.</text>
</comment>
<organism evidence="6 7">
    <name type="scientific">Synchytrium microbalum</name>
    <dbReference type="NCBI Taxonomy" id="1806994"/>
    <lineage>
        <taxon>Eukaryota</taxon>
        <taxon>Fungi</taxon>
        <taxon>Fungi incertae sedis</taxon>
        <taxon>Chytridiomycota</taxon>
        <taxon>Chytridiomycota incertae sedis</taxon>
        <taxon>Chytridiomycetes</taxon>
        <taxon>Synchytriales</taxon>
        <taxon>Synchytriaceae</taxon>
        <taxon>Synchytrium</taxon>
    </lineage>
</organism>
<dbReference type="AlphaFoldDB" id="A0A507C7N4"/>
<evidence type="ECO:0000256" key="2">
    <source>
        <dbReference type="ARBA" id="ARBA00022907"/>
    </source>
</evidence>
<protein>
    <recommendedName>
        <fullName evidence="5">ELMO domain-containing protein</fullName>
    </recommendedName>
</protein>
<keyword evidence="2" id="KW-0581">Phagocytosis</keyword>
<dbReference type="GO" id="GO:0006915">
    <property type="term" value="P:apoptotic process"/>
    <property type="evidence" value="ECO:0007669"/>
    <property type="project" value="UniProtKB-KW"/>
</dbReference>
<name>A0A507C7N4_9FUNG</name>
<gene>
    <name evidence="6" type="ORF">SmJEL517_g02240</name>
</gene>
<dbReference type="PANTHER" id="PTHR12771">
    <property type="entry name" value="ENGULFMENT AND CELL MOTILITY"/>
    <property type="match status" value="1"/>
</dbReference>
<keyword evidence="1" id="KW-0053">Apoptosis</keyword>
<dbReference type="Pfam" id="PF04727">
    <property type="entry name" value="ELMO_CED12"/>
    <property type="match status" value="1"/>
</dbReference>
<dbReference type="RefSeq" id="XP_031025865.1">
    <property type="nucleotide sequence ID" value="XM_031168168.1"/>
</dbReference>
<accession>A0A507C7N4</accession>
<dbReference type="InterPro" id="IPR011989">
    <property type="entry name" value="ARM-like"/>
</dbReference>
<dbReference type="STRING" id="1806994.A0A507C7N4"/>
<evidence type="ECO:0000313" key="6">
    <source>
        <dbReference type="EMBL" id="TPX35338.1"/>
    </source>
</evidence>
<dbReference type="EMBL" id="QEAO01000009">
    <property type="protein sequence ID" value="TPX35338.1"/>
    <property type="molecule type" value="Genomic_DNA"/>
</dbReference>
<dbReference type="Gene3D" id="1.25.10.10">
    <property type="entry name" value="Leucine-rich Repeat Variant"/>
    <property type="match status" value="1"/>
</dbReference>
<dbReference type="Pfam" id="PF16457">
    <property type="entry name" value="PH_12"/>
    <property type="match status" value="1"/>
</dbReference>